<dbReference type="InterPro" id="IPR017930">
    <property type="entry name" value="Myb_dom"/>
</dbReference>
<feature type="compositionally biased region" description="Polar residues" evidence="3">
    <location>
        <begin position="229"/>
        <end position="243"/>
    </location>
</feature>
<feature type="region of interest" description="Disordered" evidence="3">
    <location>
        <begin position="29"/>
        <end position="55"/>
    </location>
</feature>
<dbReference type="InterPro" id="IPR009057">
    <property type="entry name" value="Homeodomain-like_sf"/>
</dbReference>
<protein>
    <recommendedName>
        <fullName evidence="8">V-myb avian myeloblastosis viral oncogene homolog-like 1</fullName>
    </recommendedName>
</protein>
<evidence type="ECO:0000256" key="1">
    <source>
        <dbReference type="ARBA" id="ARBA00022737"/>
    </source>
</evidence>
<dbReference type="Gene3D" id="1.10.10.60">
    <property type="entry name" value="Homeodomain-like"/>
    <property type="match status" value="2"/>
</dbReference>
<feature type="compositionally biased region" description="Acidic residues" evidence="3">
    <location>
        <begin position="43"/>
        <end position="53"/>
    </location>
</feature>
<dbReference type="Ensembl" id="ENSSORT00005046101.1">
    <property type="protein sequence ID" value="ENSSORP00005044966.1"/>
    <property type="gene ID" value="ENSSORG00005020665.1"/>
</dbReference>
<feature type="domain" description="HTH myb-type" evidence="5">
    <location>
        <begin position="92"/>
        <end position="147"/>
    </location>
</feature>
<reference evidence="6" key="1">
    <citation type="submission" date="2019-06" db="EMBL/GenBank/DDBJ databases">
        <authorList>
            <consortium name="Wellcome Sanger Institute Data Sharing"/>
        </authorList>
    </citation>
    <scope>NUCLEOTIDE SEQUENCE [LARGE SCALE GENOMIC DNA]</scope>
</reference>
<feature type="compositionally biased region" description="Low complexity" evidence="3">
    <location>
        <begin position="211"/>
        <end position="228"/>
    </location>
</feature>
<dbReference type="InterPro" id="IPR001005">
    <property type="entry name" value="SANT/Myb"/>
</dbReference>
<evidence type="ECO:0000256" key="2">
    <source>
        <dbReference type="ARBA" id="ARBA00023125"/>
    </source>
</evidence>
<accession>A0A673BQF1</accession>
<keyword evidence="7" id="KW-1185">Reference proteome</keyword>
<dbReference type="GO" id="GO:0000981">
    <property type="term" value="F:DNA-binding transcription factor activity, RNA polymerase II-specific"/>
    <property type="evidence" value="ECO:0007669"/>
    <property type="project" value="TreeGrafter"/>
</dbReference>
<feature type="domain" description="Myb-like" evidence="4">
    <location>
        <begin position="144"/>
        <end position="194"/>
    </location>
</feature>
<evidence type="ECO:0000313" key="7">
    <source>
        <dbReference type="Proteomes" id="UP000472271"/>
    </source>
</evidence>
<reference evidence="6" key="2">
    <citation type="submission" date="2025-08" db="UniProtKB">
        <authorList>
            <consortium name="Ensembl"/>
        </authorList>
    </citation>
    <scope>IDENTIFICATION</scope>
</reference>
<dbReference type="PROSITE" id="PS50090">
    <property type="entry name" value="MYB_LIKE"/>
    <property type="match status" value="2"/>
</dbReference>
<dbReference type="FunFam" id="1.10.10.60:FF:000010">
    <property type="entry name" value="Transcriptional activator Myb isoform A"/>
    <property type="match status" value="1"/>
</dbReference>
<dbReference type="GO" id="GO:0005634">
    <property type="term" value="C:nucleus"/>
    <property type="evidence" value="ECO:0007669"/>
    <property type="project" value="UniProtKB-ARBA"/>
</dbReference>
<dbReference type="AlphaFoldDB" id="A0A673BQF1"/>
<dbReference type="PANTHER" id="PTHR45614:SF30">
    <property type="entry name" value="MYB-RELATED PROTEIN B"/>
    <property type="match status" value="1"/>
</dbReference>
<reference evidence="6" key="3">
    <citation type="submission" date="2025-09" db="UniProtKB">
        <authorList>
            <consortium name="Ensembl"/>
        </authorList>
    </citation>
    <scope>IDENTIFICATION</scope>
</reference>
<evidence type="ECO:0000313" key="6">
    <source>
        <dbReference type="Ensembl" id="ENSSORP00005044966.1"/>
    </source>
</evidence>
<dbReference type="InterPro" id="IPR050560">
    <property type="entry name" value="MYB_TF"/>
</dbReference>
<sequence length="243" mass="28203">MWCVRSKGCSSFCGRKRLSGRVRGTLQKPMWTTDEVTATTSPIDDDDTDDDDDLHPQDEKLLRLVKEVGSHSWSAGQRSHNECQQRWQQVKNQELVKGPWTQEEDERVIELVQRFGVKRWSIIAQHLHSRNGKQCRERWHNHLNPTVKKSRWTPEEDRIICHAHRMLGNRWANISKLLPGRTDNAIKNHWNSTLKRKVDQEGHLLQRHLHNSSSTSSSTAATHWSHNTDGISTKVRGQTFSRA</sequence>
<evidence type="ECO:0008006" key="8">
    <source>
        <dbReference type="Google" id="ProtNLM"/>
    </source>
</evidence>
<dbReference type="SMART" id="SM00717">
    <property type="entry name" value="SANT"/>
    <property type="match status" value="2"/>
</dbReference>
<keyword evidence="1" id="KW-0677">Repeat</keyword>
<feature type="domain" description="Myb-like" evidence="4">
    <location>
        <begin position="92"/>
        <end position="143"/>
    </location>
</feature>
<evidence type="ECO:0000256" key="3">
    <source>
        <dbReference type="SAM" id="MobiDB-lite"/>
    </source>
</evidence>
<feature type="region of interest" description="Disordered" evidence="3">
    <location>
        <begin position="209"/>
        <end position="243"/>
    </location>
</feature>
<dbReference type="InParanoid" id="A0A673BQF1"/>
<evidence type="ECO:0000259" key="4">
    <source>
        <dbReference type="PROSITE" id="PS50090"/>
    </source>
</evidence>
<dbReference type="CDD" id="cd00167">
    <property type="entry name" value="SANT"/>
    <property type="match status" value="3"/>
</dbReference>
<evidence type="ECO:0000259" key="5">
    <source>
        <dbReference type="PROSITE" id="PS51294"/>
    </source>
</evidence>
<dbReference type="Pfam" id="PF13921">
    <property type="entry name" value="Myb_DNA-bind_6"/>
    <property type="match status" value="1"/>
</dbReference>
<proteinExistence type="predicted"/>
<feature type="domain" description="HTH myb-type" evidence="5">
    <location>
        <begin position="148"/>
        <end position="198"/>
    </location>
</feature>
<dbReference type="SUPFAM" id="SSF46689">
    <property type="entry name" value="Homeodomain-like"/>
    <property type="match status" value="2"/>
</dbReference>
<dbReference type="PANTHER" id="PTHR45614">
    <property type="entry name" value="MYB PROTEIN-RELATED"/>
    <property type="match status" value="1"/>
</dbReference>
<name>A0A673BQF1_9TELE</name>
<dbReference type="Proteomes" id="UP000472271">
    <property type="component" value="Chromosome 17"/>
</dbReference>
<dbReference type="PROSITE" id="PS51294">
    <property type="entry name" value="HTH_MYB"/>
    <property type="match status" value="2"/>
</dbReference>
<keyword evidence="2" id="KW-0238">DNA-binding</keyword>
<dbReference type="GO" id="GO:0000978">
    <property type="term" value="F:RNA polymerase II cis-regulatory region sequence-specific DNA binding"/>
    <property type="evidence" value="ECO:0007669"/>
    <property type="project" value="TreeGrafter"/>
</dbReference>
<gene>
    <name evidence="6" type="primary">LOC115437446</name>
</gene>
<organism evidence="6 7">
    <name type="scientific">Sphaeramia orbicularis</name>
    <name type="common">orbiculate cardinalfish</name>
    <dbReference type="NCBI Taxonomy" id="375764"/>
    <lineage>
        <taxon>Eukaryota</taxon>
        <taxon>Metazoa</taxon>
        <taxon>Chordata</taxon>
        <taxon>Craniata</taxon>
        <taxon>Vertebrata</taxon>
        <taxon>Euteleostomi</taxon>
        <taxon>Actinopterygii</taxon>
        <taxon>Neopterygii</taxon>
        <taxon>Teleostei</taxon>
        <taxon>Neoteleostei</taxon>
        <taxon>Acanthomorphata</taxon>
        <taxon>Gobiaria</taxon>
        <taxon>Kurtiformes</taxon>
        <taxon>Apogonoidei</taxon>
        <taxon>Apogonidae</taxon>
        <taxon>Apogoninae</taxon>
        <taxon>Sphaeramia</taxon>
    </lineage>
</organism>